<dbReference type="InterPro" id="IPR012924">
    <property type="entry name" value="TfuA_core"/>
</dbReference>
<evidence type="ECO:0000259" key="1">
    <source>
        <dbReference type="Pfam" id="PF07812"/>
    </source>
</evidence>
<evidence type="ECO:0000313" key="3">
    <source>
        <dbReference type="Proteomes" id="UP000249769"/>
    </source>
</evidence>
<dbReference type="Proteomes" id="UP000249769">
    <property type="component" value="Unassembled WGS sequence"/>
</dbReference>
<dbReference type="Pfam" id="PF07812">
    <property type="entry name" value="TfuA"/>
    <property type="match status" value="1"/>
</dbReference>
<feature type="domain" description="TfuA-like core" evidence="1">
    <location>
        <begin position="48"/>
        <end position="165"/>
    </location>
</feature>
<name>A0A2W5FJM5_9HYPH</name>
<reference evidence="2 3" key="1">
    <citation type="submission" date="2017-08" db="EMBL/GenBank/DDBJ databases">
        <title>Infants hospitalized years apart are colonized by the same room-sourced microbial strains.</title>
        <authorList>
            <person name="Brooks B."/>
            <person name="Olm M.R."/>
            <person name="Firek B.A."/>
            <person name="Baker R."/>
            <person name="Thomas B.C."/>
            <person name="Morowitz M.J."/>
            <person name="Banfield J.F."/>
        </authorList>
    </citation>
    <scope>NUCLEOTIDE SEQUENCE [LARGE SCALE GENOMIC DNA]</scope>
    <source>
        <strain evidence="2">S2_009_000_R2_73</strain>
    </source>
</reference>
<gene>
    <name evidence="2" type="ORF">DI595_01620</name>
</gene>
<dbReference type="AlphaFoldDB" id="A0A2W5FJM5"/>
<sequence>MKPVVFAGPSVHGIAGEHMSGLDLRGPAACGDIFDAARQGVRAIGLIDGLYGDCAAVWHKEILYALASGVTVFGAASMGALRAAECAPFGMIGIGEIFEAYRNGQRVSDADVAVSHAPGELAYRPLTVALVDAEATLAACRDRVSPDDCDALVLAARNLHFTRRTWRTIAFEAGLDPAMANLLSANAISIKRNDAAKLLAAVAGETPPPPSPPSWKLQNTMFFQQLVTRQATGEKAP</sequence>
<accession>A0A2W5FJM5</accession>
<dbReference type="EMBL" id="QFOL01000006">
    <property type="protein sequence ID" value="PZP53950.1"/>
    <property type="molecule type" value="Genomic_DNA"/>
</dbReference>
<comment type="caution">
    <text evidence="2">The sequence shown here is derived from an EMBL/GenBank/DDBJ whole genome shotgun (WGS) entry which is preliminary data.</text>
</comment>
<protein>
    <submittedName>
        <fullName evidence="2">TfuA-like core domain-containing protein</fullName>
    </submittedName>
</protein>
<evidence type="ECO:0000313" key="2">
    <source>
        <dbReference type="EMBL" id="PZP53950.1"/>
    </source>
</evidence>
<organism evidence="2 3">
    <name type="scientific">Agrobacterium fabrum</name>
    <dbReference type="NCBI Taxonomy" id="1176649"/>
    <lineage>
        <taxon>Bacteria</taxon>
        <taxon>Pseudomonadati</taxon>
        <taxon>Pseudomonadota</taxon>
        <taxon>Alphaproteobacteria</taxon>
        <taxon>Hyphomicrobiales</taxon>
        <taxon>Rhizobiaceae</taxon>
        <taxon>Rhizobium/Agrobacterium group</taxon>
        <taxon>Agrobacterium</taxon>
        <taxon>Agrobacterium tumefaciens complex</taxon>
    </lineage>
</organism>
<proteinExistence type="predicted"/>